<dbReference type="SUPFAM" id="SSF53335">
    <property type="entry name" value="S-adenosyl-L-methionine-dependent methyltransferases"/>
    <property type="match status" value="1"/>
</dbReference>
<dbReference type="Proteomes" id="UP000596427">
    <property type="component" value="Chromosome"/>
</dbReference>
<dbReference type="InterPro" id="IPR013216">
    <property type="entry name" value="Methyltransf_11"/>
</dbReference>
<dbReference type="GO" id="GO:0008757">
    <property type="term" value="F:S-adenosylmethionine-dependent methyltransferase activity"/>
    <property type="evidence" value="ECO:0007669"/>
    <property type="project" value="InterPro"/>
</dbReference>
<dbReference type="InterPro" id="IPR029063">
    <property type="entry name" value="SAM-dependent_MTases_sf"/>
</dbReference>
<dbReference type="PANTHER" id="PTHR43861:SF1">
    <property type="entry name" value="TRANS-ACONITATE 2-METHYLTRANSFERASE"/>
    <property type="match status" value="1"/>
</dbReference>
<evidence type="ECO:0000259" key="1">
    <source>
        <dbReference type="Pfam" id="PF08241"/>
    </source>
</evidence>
<dbReference type="EMBL" id="CP063362">
    <property type="protein sequence ID" value="QRG05551.1"/>
    <property type="molecule type" value="Genomic_DNA"/>
</dbReference>
<evidence type="ECO:0000313" key="3">
    <source>
        <dbReference type="Proteomes" id="UP000596427"/>
    </source>
</evidence>
<reference evidence="2 3" key="1">
    <citation type="submission" date="2020-10" db="EMBL/GenBank/DDBJ databases">
        <title>Degradation of 1,4-Dioxane by Xanthobacter sp. YN2, via a Novel Group-2 Soluble Di-Iron Monooxygenase.</title>
        <authorList>
            <person name="Ma F."/>
            <person name="Wang Y."/>
            <person name="Yang J."/>
            <person name="Guo H."/>
            <person name="Su D."/>
            <person name="Yu L."/>
        </authorList>
    </citation>
    <scope>NUCLEOTIDE SEQUENCE [LARGE SCALE GENOMIC DNA]</scope>
    <source>
        <strain evidence="2 3">YN2</strain>
    </source>
</reference>
<gene>
    <name evidence="2" type="ORF">EZH22_21160</name>
</gene>
<name>A0A974PLU3_9HYPH</name>
<dbReference type="Pfam" id="PF08241">
    <property type="entry name" value="Methyltransf_11"/>
    <property type="match status" value="1"/>
</dbReference>
<protein>
    <submittedName>
        <fullName evidence="2">Methyltransferase domain-containing protein</fullName>
    </submittedName>
</protein>
<dbReference type="KEGG" id="xdi:EZH22_21160"/>
<sequence>MDRPQLLLVPNTPSAPGTHFACEARFVADYGTSVIKLLSPQPGEKILDVGCGDGTLSRLVQASGAEVVGIDIDPAMIEASRQNRIDARLIDGRALTFEGEFDAAFSNAALHFMRPVPAAIEGVARALKPGGRFAAELGSHGNIAAITTGLVAVLDRRGIDGGAHIPWEFLTAEEICDSLEHAGFVIDSVHAFHRPTPMPSGAKAWIEKLGRWFLDALPPEQREEACEEAEQLMSRTMKTSRGHWTADYHHLRFNARLGAKMMGAK</sequence>
<dbReference type="GO" id="GO:0032259">
    <property type="term" value="P:methylation"/>
    <property type="evidence" value="ECO:0007669"/>
    <property type="project" value="UniProtKB-KW"/>
</dbReference>
<dbReference type="PANTHER" id="PTHR43861">
    <property type="entry name" value="TRANS-ACONITATE 2-METHYLTRANSFERASE-RELATED"/>
    <property type="match status" value="1"/>
</dbReference>
<evidence type="ECO:0000313" key="2">
    <source>
        <dbReference type="EMBL" id="QRG05551.1"/>
    </source>
</evidence>
<accession>A0A974PLU3</accession>
<proteinExistence type="predicted"/>
<dbReference type="Gene3D" id="3.40.50.150">
    <property type="entry name" value="Vaccinia Virus protein VP39"/>
    <property type="match status" value="1"/>
</dbReference>
<organism evidence="2 3">
    <name type="scientific">Xanthobacter dioxanivorans</name>
    <dbReference type="NCBI Taxonomy" id="2528964"/>
    <lineage>
        <taxon>Bacteria</taxon>
        <taxon>Pseudomonadati</taxon>
        <taxon>Pseudomonadota</taxon>
        <taxon>Alphaproteobacteria</taxon>
        <taxon>Hyphomicrobiales</taxon>
        <taxon>Xanthobacteraceae</taxon>
        <taxon>Xanthobacter</taxon>
    </lineage>
</organism>
<keyword evidence="2" id="KW-0489">Methyltransferase</keyword>
<keyword evidence="3" id="KW-1185">Reference proteome</keyword>
<dbReference type="RefSeq" id="WP_203192417.1">
    <property type="nucleotide sequence ID" value="NZ_CP063362.1"/>
</dbReference>
<dbReference type="CDD" id="cd02440">
    <property type="entry name" value="AdoMet_MTases"/>
    <property type="match status" value="1"/>
</dbReference>
<feature type="domain" description="Methyltransferase type 11" evidence="1">
    <location>
        <begin position="47"/>
        <end position="134"/>
    </location>
</feature>
<dbReference type="AlphaFoldDB" id="A0A974PLU3"/>
<keyword evidence="2" id="KW-0808">Transferase</keyword>